<dbReference type="InterPro" id="IPR002347">
    <property type="entry name" value="SDR_fam"/>
</dbReference>
<evidence type="ECO:0000256" key="5">
    <source>
        <dbReference type="ARBA" id="ARBA00022857"/>
    </source>
</evidence>
<evidence type="ECO:0000256" key="8">
    <source>
        <dbReference type="ARBA" id="ARBA00023098"/>
    </source>
</evidence>
<sequence>MGKRDWLRPGEHVIVTGGSSGIGLALAGELAVRGAVVSLVARGGGRLSVAAEGLREAGARVFTRSADVCDPVGLAVAVGELEAEAGPCAVLVTSAGQARPGYFLEMPDDVFRTMMEVDYFGTLWAVRAVVPGMVCRGRGTVVTVASTAALVGVCGYTAYGPAKFAVRGLTEALRNELCPHGIRVAGVFPPDVDTPQLAEEKRQRPAELDAIPNPSSPLAPGTVARGVLRGLDRGRPLIYLDGSTRLLAGWGGVMGPLLRRYLDGKIRSAAGSSGG</sequence>
<evidence type="ECO:0000256" key="10">
    <source>
        <dbReference type="SAM" id="MobiDB-lite"/>
    </source>
</evidence>
<evidence type="ECO:0000256" key="4">
    <source>
        <dbReference type="ARBA" id="ARBA00022824"/>
    </source>
</evidence>
<organism evidence="11 12">
    <name type="scientific">Streptomyces halobius</name>
    <dbReference type="NCBI Taxonomy" id="2879846"/>
    <lineage>
        <taxon>Bacteria</taxon>
        <taxon>Bacillati</taxon>
        <taxon>Actinomycetota</taxon>
        <taxon>Actinomycetes</taxon>
        <taxon>Kitasatosporales</taxon>
        <taxon>Streptomycetaceae</taxon>
        <taxon>Streptomyces</taxon>
    </lineage>
</organism>
<comment type="subcellular location">
    <subcellularLocation>
        <location evidence="1">Endoplasmic reticulum</location>
    </subcellularLocation>
</comment>
<name>A0ABY4LYN5_9ACTN</name>
<comment type="pathway">
    <text evidence="3">Sphingolipid metabolism.</text>
</comment>
<dbReference type="PANTHER" id="PTHR43550">
    <property type="entry name" value="3-KETODIHYDROSPHINGOSINE REDUCTASE"/>
    <property type="match status" value="1"/>
</dbReference>
<evidence type="ECO:0000313" key="11">
    <source>
        <dbReference type="EMBL" id="UQA90619.1"/>
    </source>
</evidence>
<keyword evidence="12" id="KW-1185">Reference proteome</keyword>
<proteinExistence type="predicted"/>
<dbReference type="Pfam" id="PF00106">
    <property type="entry name" value="adh_short"/>
    <property type="match status" value="1"/>
</dbReference>
<dbReference type="Proteomes" id="UP000830115">
    <property type="component" value="Chromosome"/>
</dbReference>
<protein>
    <recommendedName>
        <fullName evidence="9">3-dehydrosphinganine reductase</fullName>
        <ecNumber evidence="9">1.1.1.102</ecNumber>
    </recommendedName>
</protein>
<keyword evidence="8" id="KW-0443">Lipid metabolism</keyword>
<dbReference type="InterPro" id="IPR036291">
    <property type="entry name" value="NAD(P)-bd_dom_sf"/>
</dbReference>
<keyword evidence="7" id="KW-0560">Oxidoreductase</keyword>
<dbReference type="PANTHER" id="PTHR43550:SF3">
    <property type="entry name" value="3-KETODIHYDROSPHINGOSINE REDUCTASE"/>
    <property type="match status" value="1"/>
</dbReference>
<evidence type="ECO:0000256" key="1">
    <source>
        <dbReference type="ARBA" id="ARBA00004240"/>
    </source>
</evidence>
<dbReference type="EMBL" id="CP086322">
    <property type="protein sequence ID" value="UQA90619.1"/>
    <property type="molecule type" value="Genomic_DNA"/>
</dbReference>
<gene>
    <name evidence="11" type="ORF">K9S39_00740</name>
</gene>
<keyword evidence="4" id="KW-0256">Endoplasmic reticulum</keyword>
<keyword evidence="5" id="KW-0521">NADP</keyword>
<comment type="pathway">
    <text evidence="2">Lipid metabolism; sphingolipid metabolism.</text>
</comment>
<dbReference type="CDD" id="cd08939">
    <property type="entry name" value="KDSR-like_SDR_c"/>
    <property type="match status" value="1"/>
</dbReference>
<dbReference type="InterPro" id="IPR045022">
    <property type="entry name" value="KDSR-like"/>
</dbReference>
<reference evidence="11" key="1">
    <citation type="submission" date="2021-10" db="EMBL/GenBank/DDBJ databases">
        <title>Streptomyces nigrumlapis sp.nov.,an antimicrobial producing actinobacterium isolated from Black Gobi rocks.</title>
        <authorList>
            <person name="Wen Y."/>
            <person name="Zhang W."/>
            <person name="Liu X.G."/>
        </authorList>
    </citation>
    <scope>NUCLEOTIDE SEQUENCE</scope>
    <source>
        <strain evidence="11">ST13-2-2</strain>
    </source>
</reference>
<accession>A0ABY4LYN5</accession>
<evidence type="ECO:0000256" key="7">
    <source>
        <dbReference type="ARBA" id="ARBA00023002"/>
    </source>
</evidence>
<dbReference type="Gene3D" id="3.40.50.720">
    <property type="entry name" value="NAD(P)-binding Rossmann-like Domain"/>
    <property type="match status" value="1"/>
</dbReference>
<evidence type="ECO:0000256" key="6">
    <source>
        <dbReference type="ARBA" id="ARBA00022919"/>
    </source>
</evidence>
<keyword evidence="6" id="KW-0746">Sphingolipid metabolism</keyword>
<dbReference type="EC" id="1.1.1.102" evidence="9"/>
<evidence type="ECO:0000256" key="3">
    <source>
        <dbReference type="ARBA" id="ARBA00004991"/>
    </source>
</evidence>
<evidence type="ECO:0000256" key="2">
    <source>
        <dbReference type="ARBA" id="ARBA00004760"/>
    </source>
</evidence>
<dbReference type="SUPFAM" id="SSF51735">
    <property type="entry name" value="NAD(P)-binding Rossmann-fold domains"/>
    <property type="match status" value="1"/>
</dbReference>
<evidence type="ECO:0000313" key="12">
    <source>
        <dbReference type="Proteomes" id="UP000830115"/>
    </source>
</evidence>
<dbReference type="PRINTS" id="PR00081">
    <property type="entry name" value="GDHRDH"/>
</dbReference>
<feature type="region of interest" description="Disordered" evidence="10">
    <location>
        <begin position="199"/>
        <end position="219"/>
    </location>
</feature>
<evidence type="ECO:0000256" key="9">
    <source>
        <dbReference type="ARBA" id="ARBA00026112"/>
    </source>
</evidence>